<feature type="domain" description="CBS" evidence="3">
    <location>
        <begin position="362"/>
        <end position="422"/>
    </location>
</feature>
<dbReference type="Gene3D" id="3.10.580.10">
    <property type="entry name" value="CBS-domain"/>
    <property type="match status" value="1"/>
</dbReference>
<gene>
    <name evidence="4" type="ORF">BN000_04584</name>
</gene>
<dbReference type="SUPFAM" id="SSF54631">
    <property type="entry name" value="CBS-domain pair"/>
    <property type="match status" value="1"/>
</dbReference>
<dbReference type="InterPro" id="IPR006669">
    <property type="entry name" value="MgtE_transporter"/>
</dbReference>
<keyword evidence="5" id="KW-1185">Reference proteome</keyword>
<dbReference type="Pfam" id="PF03448">
    <property type="entry name" value="MgtE_N"/>
    <property type="match status" value="1"/>
</dbReference>
<dbReference type="Pfam" id="PF00571">
    <property type="entry name" value="CBS"/>
    <property type="match status" value="1"/>
</dbReference>
<dbReference type="SMART" id="SM00924">
    <property type="entry name" value="MgtE_N"/>
    <property type="match status" value="1"/>
</dbReference>
<dbReference type="PANTHER" id="PTHR43773">
    <property type="entry name" value="MAGNESIUM TRANSPORTER MGTE"/>
    <property type="match status" value="1"/>
</dbReference>
<dbReference type="EMBL" id="CTEC01000002">
    <property type="protein sequence ID" value="CQD19593.1"/>
    <property type="molecule type" value="Genomic_DNA"/>
</dbReference>
<dbReference type="GO" id="GO:0016020">
    <property type="term" value="C:membrane"/>
    <property type="evidence" value="ECO:0007669"/>
    <property type="project" value="InterPro"/>
</dbReference>
<dbReference type="Proteomes" id="UP000199601">
    <property type="component" value="Unassembled WGS sequence"/>
</dbReference>
<dbReference type="Gene3D" id="1.25.60.10">
    <property type="entry name" value="MgtE N-terminal domain-like"/>
    <property type="match status" value="1"/>
</dbReference>
<dbReference type="AlphaFoldDB" id="A0A0U1DMX6"/>
<dbReference type="PANTHER" id="PTHR43773:SF1">
    <property type="entry name" value="MAGNESIUM TRANSPORTER MGTE"/>
    <property type="match status" value="1"/>
</dbReference>
<dbReference type="InterPro" id="IPR046342">
    <property type="entry name" value="CBS_dom_sf"/>
</dbReference>
<protein>
    <submittedName>
        <fullName evidence="4">MgtE intracellular domain-contain protein</fullName>
    </submittedName>
</protein>
<organism evidence="4 5">
    <name type="scientific">Mycobacterium europaeum</name>
    <dbReference type="NCBI Taxonomy" id="761804"/>
    <lineage>
        <taxon>Bacteria</taxon>
        <taxon>Bacillati</taxon>
        <taxon>Actinomycetota</taxon>
        <taxon>Actinomycetes</taxon>
        <taxon>Mycobacteriales</taxon>
        <taxon>Mycobacteriaceae</taxon>
        <taxon>Mycobacterium</taxon>
        <taxon>Mycobacterium simiae complex</taxon>
    </lineage>
</organism>
<dbReference type="InterPro" id="IPR006668">
    <property type="entry name" value="Mg_transptr_MgtE_intracell_dom"/>
</dbReference>
<dbReference type="SMART" id="SM00116">
    <property type="entry name" value="CBS"/>
    <property type="match status" value="2"/>
</dbReference>
<evidence type="ECO:0000313" key="5">
    <source>
        <dbReference type="Proteomes" id="UP000199601"/>
    </source>
</evidence>
<proteinExistence type="predicted"/>
<dbReference type="GO" id="GO:0015095">
    <property type="term" value="F:magnesium ion transmembrane transporter activity"/>
    <property type="evidence" value="ECO:0007669"/>
    <property type="project" value="InterPro"/>
</dbReference>
<dbReference type="CDD" id="cd04606">
    <property type="entry name" value="CBS_pair_Mg_transporter"/>
    <property type="match status" value="1"/>
</dbReference>
<feature type="region of interest" description="Disordered" evidence="2">
    <location>
        <begin position="420"/>
        <end position="442"/>
    </location>
</feature>
<evidence type="ECO:0000256" key="2">
    <source>
        <dbReference type="SAM" id="MobiDB-lite"/>
    </source>
</evidence>
<name>A0A0U1DMX6_9MYCO</name>
<evidence type="ECO:0000259" key="3">
    <source>
        <dbReference type="PROSITE" id="PS51371"/>
    </source>
</evidence>
<accession>A0A0U1DMX6</accession>
<evidence type="ECO:0000256" key="1">
    <source>
        <dbReference type="PROSITE-ProRule" id="PRU00703"/>
    </source>
</evidence>
<dbReference type="PROSITE" id="PS51371">
    <property type="entry name" value="CBS"/>
    <property type="match status" value="1"/>
</dbReference>
<keyword evidence="1" id="KW-0129">CBS domain</keyword>
<dbReference type="SUPFAM" id="SSF158791">
    <property type="entry name" value="MgtE N-terminal domain-like"/>
    <property type="match status" value="1"/>
</dbReference>
<reference evidence="5" key="1">
    <citation type="submission" date="2015-03" db="EMBL/GenBank/DDBJ databases">
        <authorList>
            <person name="Urmite Genomes"/>
        </authorList>
    </citation>
    <scope>NUCLEOTIDE SEQUENCE [LARGE SCALE GENOMIC DNA]</scope>
    <source>
        <strain evidence="5">CSUR P1344</strain>
    </source>
</reference>
<evidence type="ECO:0000313" key="4">
    <source>
        <dbReference type="EMBL" id="CQD19593.1"/>
    </source>
</evidence>
<dbReference type="InterPro" id="IPR000644">
    <property type="entry name" value="CBS_dom"/>
</dbReference>
<sequence>MNRSRPASSTAAPRPATQILLTKLLDQPLVDPDRHAAGDVADVVAERRNGRDLVITGLVARIDGRQVFVPMTRLTLLEDAIVVDTNAGFDEPYQRRPSELLLVTDVLGRRLLDARIGKLVRARDIDLMLLHGRWTVAWVDVQWGGWWHHLTGRLNHYRAHRRWDALEPLTTTEDGPTVGHFGAGMARLKAAEVADLLENASTAETNDILGDLANNPELEAEVFEELDDDHIAKLLELRDDADIAALLTRMSADTAADAIATLSRDRLVHVLDLLPAHDRVKLSMLLGYNPTTAGGLMGVDFLTAPGSADAKHVLASVSDATGMEPQALSNVYLVDGQGRLTGAVTLPQLVQATPGTPVDKLADHDPIKITPDADAEDAALLMSDHNLISLPVVDPQGRMIGLITVDDVLETTIPIDWRRRGSGWSPQVLETDDAAARPDEKP</sequence>
<dbReference type="InterPro" id="IPR038076">
    <property type="entry name" value="MgtE_N_sf"/>
</dbReference>